<evidence type="ECO:0000256" key="1">
    <source>
        <dbReference type="SAM" id="Phobius"/>
    </source>
</evidence>
<feature type="transmembrane region" description="Helical" evidence="1">
    <location>
        <begin position="41"/>
        <end position="61"/>
    </location>
</feature>
<protein>
    <submittedName>
        <fullName evidence="3">Restriction endonuclease</fullName>
    </submittedName>
</protein>
<keyword evidence="3" id="KW-0540">Nuclease</keyword>
<dbReference type="InterPro" id="IPR011856">
    <property type="entry name" value="tRNA_endonuc-like_dom_sf"/>
</dbReference>
<dbReference type="InterPro" id="IPR011335">
    <property type="entry name" value="Restrct_endonuc-II-like"/>
</dbReference>
<feature type="transmembrane region" description="Helical" evidence="1">
    <location>
        <begin position="16"/>
        <end position="35"/>
    </location>
</feature>
<name>A0ABW3VF76_9PSEU</name>
<dbReference type="EMBL" id="JBHTMB010000060">
    <property type="protein sequence ID" value="MFD1233368.1"/>
    <property type="molecule type" value="Genomic_DNA"/>
</dbReference>
<keyword evidence="3" id="KW-0255">Endonuclease</keyword>
<dbReference type="PANTHER" id="PTHR30015">
    <property type="entry name" value="MRR RESTRICTION SYSTEM PROTEIN"/>
    <property type="match status" value="1"/>
</dbReference>
<dbReference type="InterPro" id="IPR007560">
    <property type="entry name" value="Restrct_endonuc_IV_Mrr"/>
</dbReference>
<gene>
    <name evidence="3" type="ORF">ACFQ34_08750</name>
</gene>
<feature type="domain" description="Restriction endonuclease type IV Mrr" evidence="2">
    <location>
        <begin position="84"/>
        <end position="195"/>
    </location>
</feature>
<evidence type="ECO:0000313" key="4">
    <source>
        <dbReference type="Proteomes" id="UP001597182"/>
    </source>
</evidence>
<keyword evidence="4" id="KW-1185">Reference proteome</keyword>
<organism evidence="3 4">
    <name type="scientific">Pseudonocardia benzenivorans</name>
    <dbReference type="NCBI Taxonomy" id="228005"/>
    <lineage>
        <taxon>Bacteria</taxon>
        <taxon>Bacillati</taxon>
        <taxon>Actinomycetota</taxon>
        <taxon>Actinomycetes</taxon>
        <taxon>Pseudonocardiales</taxon>
        <taxon>Pseudonocardiaceae</taxon>
        <taxon>Pseudonocardia</taxon>
    </lineage>
</organism>
<keyword evidence="1" id="KW-1133">Transmembrane helix</keyword>
<keyword evidence="1" id="KW-0472">Membrane</keyword>
<dbReference type="SUPFAM" id="SSF52980">
    <property type="entry name" value="Restriction endonuclease-like"/>
    <property type="match status" value="1"/>
</dbReference>
<comment type="caution">
    <text evidence="3">The sequence shown here is derived from an EMBL/GenBank/DDBJ whole genome shotgun (WGS) entry which is preliminary data.</text>
</comment>
<dbReference type="InterPro" id="IPR052906">
    <property type="entry name" value="Type_IV_Methyl-Rstrct_Enzyme"/>
</dbReference>
<dbReference type="Proteomes" id="UP001597182">
    <property type="component" value="Unassembled WGS sequence"/>
</dbReference>
<reference evidence="4" key="1">
    <citation type="journal article" date="2019" name="Int. J. Syst. Evol. Microbiol.">
        <title>The Global Catalogue of Microorganisms (GCM) 10K type strain sequencing project: providing services to taxonomists for standard genome sequencing and annotation.</title>
        <authorList>
            <consortium name="The Broad Institute Genomics Platform"/>
            <consortium name="The Broad Institute Genome Sequencing Center for Infectious Disease"/>
            <person name="Wu L."/>
            <person name="Ma J."/>
        </authorList>
    </citation>
    <scope>NUCLEOTIDE SEQUENCE [LARGE SCALE GENOMIC DNA]</scope>
    <source>
        <strain evidence="4">CCUG 49018</strain>
    </source>
</reference>
<proteinExistence type="predicted"/>
<dbReference type="Gene3D" id="3.40.1350.10">
    <property type="match status" value="1"/>
</dbReference>
<dbReference type="GO" id="GO:0004519">
    <property type="term" value="F:endonuclease activity"/>
    <property type="evidence" value="ECO:0007669"/>
    <property type="project" value="UniProtKB-KW"/>
</dbReference>
<dbReference type="RefSeq" id="WP_379652854.1">
    <property type="nucleotide sequence ID" value="NZ_JBHTMB010000060.1"/>
</dbReference>
<keyword evidence="1" id="KW-0812">Transmembrane</keyword>
<accession>A0ABW3VF76</accession>
<sequence length="205" mass="22022">MSRQERSGIAALPRRALRVLLLGTLLICVIAAMPTSDSRGIVVGLAVALLLVGGAVKAVVWGQRQQEAAQRHHLARAQSLGELLALTPTEFEHATGAILSRSGFRLTRVGGPGDLGADLRGYDPHGRTVIVQCKRYAPGRKVSSRDLQSFLGVLVRHHQAQCGVYVTTADYTKNARDLARQHGIWLLDGNALVAMGHGVSGRPWV</sequence>
<dbReference type="Pfam" id="PF04471">
    <property type="entry name" value="Mrr_cat"/>
    <property type="match status" value="1"/>
</dbReference>
<keyword evidence="3" id="KW-0378">Hydrolase</keyword>
<dbReference type="PANTHER" id="PTHR30015:SF6">
    <property type="entry name" value="SLL1429 PROTEIN"/>
    <property type="match status" value="1"/>
</dbReference>
<evidence type="ECO:0000313" key="3">
    <source>
        <dbReference type="EMBL" id="MFD1233368.1"/>
    </source>
</evidence>
<evidence type="ECO:0000259" key="2">
    <source>
        <dbReference type="Pfam" id="PF04471"/>
    </source>
</evidence>